<dbReference type="GO" id="GO:0004342">
    <property type="term" value="F:glucosamine-6-phosphate deaminase activity"/>
    <property type="evidence" value="ECO:0007669"/>
    <property type="project" value="UniProtKB-UniRule"/>
</dbReference>
<dbReference type="InterPro" id="IPR018321">
    <property type="entry name" value="Glucosamine6P_isomerase_CS"/>
</dbReference>
<keyword evidence="3 4" id="KW-0119">Carbohydrate metabolism</keyword>
<feature type="active site" description="For ring-opening step" evidence="4">
    <location>
        <position position="136"/>
    </location>
</feature>
<comment type="function">
    <text evidence="4">Catalyzes the reversible isomerization-deamination of glucosamine 6-phosphate (GlcN6P) to form fructose 6-phosphate (Fru6P) and ammonium ion.</text>
</comment>
<dbReference type="EMBL" id="FQZV01000010">
    <property type="protein sequence ID" value="SHI91876.1"/>
    <property type="molecule type" value="Genomic_DNA"/>
</dbReference>
<dbReference type="GO" id="GO:0006043">
    <property type="term" value="P:glucosamine catabolic process"/>
    <property type="evidence" value="ECO:0007669"/>
    <property type="project" value="TreeGrafter"/>
</dbReference>
<feature type="active site" description="Proton acceptor; for ring-opening step" evidence="4">
    <location>
        <position position="138"/>
    </location>
</feature>
<dbReference type="CDD" id="cd01399">
    <property type="entry name" value="GlcN6P_deaminase"/>
    <property type="match status" value="1"/>
</dbReference>
<comment type="catalytic activity">
    <reaction evidence="1 4">
        <text>alpha-D-glucosamine 6-phosphate + H2O = beta-D-fructose 6-phosphate + NH4(+)</text>
        <dbReference type="Rhea" id="RHEA:12172"/>
        <dbReference type="ChEBI" id="CHEBI:15377"/>
        <dbReference type="ChEBI" id="CHEBI:28938"/>
        <dbReference type="ChEBI" id="CHEBI:57634"/>
        <dbReference type="ChEBI" id="CHEBI:75989"/>
        <dbReference type="EC" id="3.5.99.6"/>
    </reaction>
</comment>
<comment type="pathway">
    <text evidence="4">Amino-sugar metabolism; N-acetylneuraminate degradation; D-fructose 6-phosphate from N-acetylneuraminate: step 5/5.</text>
</comment>
<keyword evidence="2 4" id="KW-0378">Hydrolase</keyword>
<sequence>MKIYVEENYQKLSKKAAYILASQVRLKPDSVLGLATGDTPLGMYRELAAMHQEEDLDFKEVKTFNLDEYYGLEKENPQSYHYYMMENFFKYVNIQEKNIHIPDGQAPDIEEACRRYEQLIRLMGGIDLQVLGIGRNGHIGFNEPDVKFEATTHLVQLDEDTIQANARFFDSIHKVPTQAISMGIKTIMQAKKIVLLASGREKREVIQRALEGKISPELPASVLQLHNDVVVILDREAAGGLKEI</sequence>
<dbReference type="SUPFAM" id="SSF100950">
    <property type="entry name" value="NagB/RpiA/CoA transferase-like"/>
    <property type="match status" value="1"/>
</dbReference>
<protein>
    <recommendedName>
        <fullName evidence="4">Glucosamine-6-phosphate deaminase</fullName>
        <ecNumber evidence="4">3.5.99.6</ecNumber>
    </recommendedName>
    <alternativeName>
        <fullName evidence="4">GlcN6P deaminase</fullName>
        <shortName evidence="4">GNPDA</shortName>
    </alternativeName>
    <alternativeName>
        <fullName evidence="4">Glucosamine-6-phosphate isomerase</fullName>
    </alternativeName>
</protein>
<feature type="active site" description="Proton acceptor; for enolization step" evidence="4">
    <location>
        <position position="67"/>
    </location>
</feature>
<evidence type="ECO:0000256" key="1">
    <source>
        <dbReference type="ARBA" id="ARBA00000644"/>
    </source>
</evidence>
<dbReference type="GO" id="GO:0006046">
    <property type="term" value="P:N-acetylglucosamine catabolic process"/>
    <property type="evidence" value="ECO:0007669"/>
    <property type="project" value="UniProtKB-UniRule"/>
</dbReference>
<dbReference type="GO" id="GO:0005975">
    <property type="term" value="P:carbohydrate metabolic process"/>
    <property type="evidence" value="ECO:0007669"/>
    <property type="project" value="InterPro"/>
</dbReference>
<dbReference type="RefSeq" id="WP_110940158.1">
    <property type="nucleotide sequence ID" value="NZ_FQZV01000010.1"/>
</dbReference>
<dbReference type="STRING" id="1121919.SAMN02745975_00885"/>
<dbReference type="Pfam" id="PF01182">
    <property type="entry name" value="Glucosamine_iso"/>
    <property type="match status" value="1"/>
</dbReference>
<dbReference type="Proteomes" id="UP000184536">
    <property type="component" value="Unassembled WGS sequence"/>
</dbReference>
<evidence type="ECO:0000313" key="6">
    <source>
        <dbReference type="EMBL" id="SHI91876.1"/>
    </source>
</evidence>
<feature type="active site" description="For ring-opening step" evidence="4">
    <location>
        <position position="143"/>
    </location>
</feature>
<name>A0A1M6F2J9_9FIRM</name>
<dbReference type="NCBIfam" id="NF001684">
    <property type="entry name" value="PRK00443.1-4"/>
    <property type="match status" value="1"/>
</dbReference>
<dbReference type="InterPro" id="IPR004547">
    <property type="entry name" value="Glucosamine6P_isomerase"/>
</dbReference>
<dbReference type="InterPro" id="IPR037171">
    <property type="entry name" value="NagB/RpiA_transferase-like"/>
</dbReference>
<dbReference type="GO" id="GO:0005737">
    <property type="term" value="C:cytoplasm"/>
    <property type="evidence" value="ECO:0007669"/>
    <property type="project" value="TreeGrafter"/>
</dbReference>
<feature type="domain" description="Glucosamine/galactosamine-6-phosphate isomerase" evidence="5">
    <location>
        <begin position="9"/>
        <end position="228"/>
    </location>
</feature>
<evidence type="ECO:0000256" key="3">
    <source>
        <dbReference type="ARBA" id="ARBA00023277"/>
    </source>
</evidence>
<reference evidence="7" key="1">
    <citation type="submission" date="2016-11" db="EMBL/GenBank/DDBJ databases">
        <authorList>
            <person name="Varghese N."/>
            <person name="Submissions S."/>
        </authorList>
    </citation>
    <scope>NUCLEOTIDE SEQUENCE [LARGE SCALE GENOMIC DNA]</scope>
    <source>
        <strain evidence="7">DSM 17957</strain>
    </source>
</reference>
<dbReference type="PANTHER" id="PTHR11280:SF5">
    <property type="entry name" value="GLUCOSAMINE-6-PHOSPHATE ISOMERASE"/>
    <property type="match status" value="1"/>
</dbReference>
<dbReference type="HAMAP" id="MF_01241">
    <property type="entry name" value="GlcN6P_deamin"/>
    <property type="match status" value="1"/>
</dbReference>
<evidence type="ECO:0000256" key="2">
    <source>
        <dbReference type="ARBA" id="ARBA00022801"/>
    </source>
</evidence>
<dbReference type="PANTHER" id="PTHR11280">
    <property type="entry name" value="GLUCOSAMINE-6-PHOSPHATE ISOMERASE"/>
    <property type="match status" value="1"/>
</dbReference>
<accession>A0A1M6F2J9</accession>
<comment type="similarity">
    <text evidence="4">Belongs to the glucosamine/galactosamine-6-phosphate isomerase family. NagB subfamily.</text>
</comment>
<evidence type="ECO:0000259" key="5">
    <source>
        <dbReference type="Pfam" id="PF01182"/>
    </source>
</evidence>
<organism evidence="6 7">
    <name type="scientific">Geosporobacter subterraneus DSM 17957</name>
    <dbReference type="NCBI Taxonomy" id="1121919"/>
    <lineage>
        <taxon>Bacteria</taxon>
        <taxon>Bacillati</taxon>
        <taxon>Bacillota</taxon>
        <taxon>Clostridia</taxon>
        <taxon>Peptostreptococcales</taxon>
        <taxon>Thermotaleaceae</taxon>
        <taxon>Geosporobacter</taxon>
    </lineage>
</organism>
<dbReference type="Gene3D" id="3.40.50.1360">
    <property type="match status" value="1"/>
</dbReference>
<dbReference type="AlphaFoldDB" id="A0A1M6F2J9"/>
<dbReference type="GO" id="GO:0042802">
    <property type="term" value="F:identical protein binding"/>
    <property type="evidence" value="ECO:0007669"/>
    <property type="project" value="TreeGrafter"/>
</dbReference>
<dbReference type="InterPro" id="IPR006148">
    <property type="entry name" value="Glc/Gal-6P_isomerase"/>
</dbReference>
<dbReference type="PROSITE" id="PS01161">
    <property type="entry name" value="GLC_GALNAC_ISOMERASE"/>
    <property type="match status" value="1"/>
</dbReference>
<dbReference type="FunFam" id="3.40.50.1360:FF:000003">
    <property type="entry name" value="Glucosamine-6-phosphate deaminase"/>
    <property type="match status" value="1"/>
</dbReference>
<gene>
    <name evidence="4" type="primary">nagB</name>
    <name evidence="6" type="ORF">SAMN02745975_00885</name>
</gene>
<dbReference type="OrthoDB" id="9791139at2"/>
<comment type="caution">
    <text evidence="4">Lacks conserved residue(s) required for the propagation of feature annotation.</text>
</comment>
<dbReference type="GO" id="GO:0019262">
    <property type="term" value="P:N-acetylneuraminate catabolic process"/>
    <property type="evidence" value="ECO:0007669"/>
    <property type="project" value="UniProtKB-UniRule"/>
</dbReference>
<evidence type="ECO:0000256" key="4">
    <source>
        <dbReference type="HAMAP-Rule" id="MF_01241"/>
    </source>
</evidence>
<evidence type="ECO:0000313" key="7">
    <source>
        <dbReference type="Proteomes" id="UP000184536"/>
    </source>
</evidence>
<dbReference type="EC" id="3.5.99.6" evidence="4"/>
<proteinExistence type="inferred from homology"/>
<dbReference type="UniPathway" id="UPA00629">
    <property type="reaction ID" value="UER00684"/>
</dbReference>
<keyword evidence="7" id="KW-1185">Reference proteome</keyword>
<dbReference type="NCBIfam" id="TIGR00502">
    <property type="entry name" value="nagB"/>
    <property type="match status" value="1"/>
</dbReference>